<keyword evidence="3" id="KW-1185">Reference proteome</keyword>
<keyword evidence="1" id="KW-0732">Signal</keyword>
<evidence type="ECO:0000256" key="1">
    <source>
        <dbReference type="SAM" id="SignalP"/>
    </source>
</evidence>
<dbReference type="AlphaFoldDB" id="A0A3P5XWV0"/>
<feature type="signal peptide" evidence="1">
    <location>
        <begin position="1"/>
        <end position="18"/>
    </location>
</feature>
<accession>A0A3P5XWV0</accession>
<organism evidence="2 3">
    <name type="scientific">Pseudogemmobacter humi</name>
    <dbReference type="NCBI Taxonomy" id="2483812"/>
    <lineage>
        <taxon>Bacteria</taxon>
        <taxon>Pseudomonadati</taxon>
        <taxon>Pseudomonadota</taxon>
        <taxon>Alphaproteobacteria</taxon>
        <taxon>Rhodobacterales</taxon>
        <taxon>Paracoccaceae</taxon>
        <taxon>Pseudogemmobacter</taxon>
    </lineage>
</organism>
<proteinExistence type="predicted"/>
<evidence type="ECO:0000313" key="3">
    <source>
        <dbReference type="Proteomes" id="UP000277498"/>
    </source>
</evidence>
<feature type="chain" id="PRO_5018100648" evidence="1">
    <location>
        <begin position="19"/>
        <end position="231"/>
    </location>
</feature>
<dbReference type="RefSeq" id="WP_124088585.1">
    <property type="nucleotide sequence ID" value="NZ_UXAW01000119.1"/>
</dbReference>
<reference evidence="2 3" key="1">
    <citation type="submission" date="2018-11" db="EMBL/GenBank/DDBJ databases">
        <authorList>
            <person name="Criscuolo A."/>
        </authorList>
    </citation>
    <scope>NUCLEOTIDE SEQUENCE [LARGE SCALE GENOMIC DNA]</scope>
    <source>
        <strain evidence="2">ACIP111625</strain>
    </source>
</reference>
<protein>
    <submittedName>
        <fullName evidence="2">Uncharacterized protein</fullName>
    </submittedName>
</protein>
<dbReference type="EMBL" id="UXAW01000119">
    <property type="protein sequence ID" value="VDC33593.1"/>
    <property type="molecule type" value="Genomic_DNA"/>
</dbReference>
<dbReference type="Proteomes" id="UP000277498">
    <property type="component" value="Unassembled WGS sequence"/>
</dbReference>
<gene>
    <name evidence="2" type="ORF">XINFAN_03906</name>
</gene>
<name>A0A3P5XWV0_9RHOB</name>
<sequence length="231" mass="24515">MSAKGLPFFILLPFAALAQEVSPVALTSQPFDEIWRPAAEISGAVVVGFAAAAAPFAGESDLSVSAMIPGDWRGTDLCLRVTSADGRYESRNSYHVSEDWQGGAIPLPYPSPDPARLIDLPPGEVTAALWQGDCDGSSLEIALVRWRGGTEPLLMLNTSRADETFLLFTSHPDWPEVTCLPSAAAGRIAFDTVCPLPVGALEQPKLDVVVIPFRGGEMGREIALTLRGPAG</sequence>
<evidence type="ECO:0000313" key="2">
    <source>
        <dbReference type="EMBL" id="VDC33593.1"/>
    </source>
</evidence>
<dbReference type="OrthoDB" id="6359379at2"/>